<dbReference type="AlphaFoldDB" id="A0A101M234"/>
<evidence type="ECO:0000313" key="1">
    <source>
        <dbReference type="EMBL" id="KUM49498.1"/>
    </source>
</evidence>
<dbReference type="EMBL" id="LKAM01000002">
    <property type="protein sequence ID" value="KUM49498.1"/>
    <property type="molecule type" value="Genomic_DNA"/>
</dbReference>
<comment type="caution">
    <text evidence="1">The sequence shown here is derived from an EMBL/GenBank/DDBJ whole genome shotgun (WGS) entry which is preliminary data.</text>
</comment>
<sequence length="72" mass="8142">MVLFPPWLCTPLSLPPTLFTLPLVRFNQHVLLQRGKPGLQPLLPFYVSSCSFQLSHSKPSIQTKHRSSNCLP</sequence>
<geneLocation type="mitochondrion" evidence="1"/>
<reference evidence="1" key="1">
    <citation type="journal article" date="2015" name="Genome Biol. Evol.">
        <title>Organellar Genomes of White Spruce (Picea glauca): Assembly and Annotation.</title>
        <authorList>
            <person name="Jackman S.D."/>
            <person name="Warren R.L."/>
            <person name="Gibb E.A."/>
            <person name="Vandervalk B.P."/>
            <person name="Mohamadi H."/>
            <person name="Chu J."/>
            <person name="Raymond A."/>
            <person name="Pleasance S."/>
            <person name="Coope R."/>
            <person name="Wildung M.R."/>
            <person name="Ritland C.E."/>
            <person name="Bousquet J."/>
            <person name="Jones S.J."/>
            <person name="Bohlmann J."/>
            <person name="Birol I."/>
        </authorList>
    </citation>
    <scope>NUCLEOTIDE SEQUENCE [LARGE SCALE GENOMIC DNA]</scope>
    <source>
        <tissue evidence="1">Flushing bud</tissue>
    </source>
</reference>
<accession>A0A101M234</accession>
<proteinExistence type="predicted"/>
<protein>
    <submittedName>
        <fullName evidence="1">Uncharacterized protein</fullName>
    </submittedName>
</protein>
<organism evidence="1">
    <name type="scientific">Picea glauca</name>
    <name type="common">White spruce</name>
    <name type="synonym">Pinus glauca</name>
    <dbReference type="NCBI Taxonomy" id="3330"/>
    <lineage>
        <taxon>Eukaryota</taxon>
        <taxon>Viridiplantae</taxon>
        <taxon>Streptophyta</taxon>
        <taxon>Embryophyta</taxon>
        <taxon>Tracheophyta</taxon>
        <taxon>Spermatophyta</taxon>
        <taxon>Pinopsida</taxon>
        <taxon>Pinidae</taxon>
        <taxon>Conifers I</taxon>
        <taxon>Pinales</taxon>
        <taxon>Pinaceae</taxon>
        <taxon>Picea</taxon>
    </lineage>
</organism>
<name>A0A101M234_PICGL</name>
<gene>
    <name evidence="1" type="ORF">ABT39_MTgene2722</name>
</gene>
<keyword evidence="1" id="KW-0496">Mitochondrion</keyword>